<reference evidence="2" key="1">
    <citation type="journal article" date="2024" name="Proc. Natl. Acad. Sci. U.S.A.">
        <title>Extraordinary preservation of gene collinearity over three hundred million years revealed in homosporous lycophytes.</title>
        <authorList>
            <person name="Li C."/>
            <person name="Wickell D."/>
            <person name="Kuo L.Y."/>
            <person name="Chen X."/>
            <person name="Nie B."/>
            <person name="Liao X."/>
            <person name="Peng D."/>
            <person name="Ji J."/>
            <person name="Jenkins J."/>
            <person name="Williams M."/>
            <person name="Shu S."/>
            <person name="Plott C."/>
            <person name="Barry K."/>
            <person name="Rajasekar S."/>
            <person name="Grimwood J."/>
            <person name="Han X."/>
            <person name="Sun S."/>
            <person name="Hou Z."/>
            <person name="He W."/>
            <person name="Dai G."/>
            <person name="Sun C."/>
            <person name="Schmutz J."/>
            <person name="Leebens-Mack J.H."/>
            <person name="Li F.W."/>
            <person name="Wang L."/>
        </authorList>
    </citation>
    <scope>NUCLEOTIDE SEQUENCE [LARGE SCALE GENOMIC DNA]</scope>
    <source>
        <strain evidence="2">cv. PW_Plant_1</strain>
    </source>
</reference>
<dbReference type="EMBL" id="CM055099">
    <property type="protein sequence ID" value="KAJ7546306.1"/>
    <property type="molecule type" value="Genomic_DNA"/>
</dbReference>
<dbReference type="Proteomes" id="UP001162992">
    <property type="component" value="Chromosome 8"/>
</dbReference>
<sequence length="1367" mass="151426">MPGLSRKALHSCPSSCKGPNTDARHAIWNRSDADDISFSELQKFWTQLPSAARRELLRIDKLTLFEKVRKNLYCSRCHGLLIEGFSQIVMYGKSLQGGGQVRGCSDSQTCCNRYPMENEIGASSITFDDTKDPSVHPWGGLAVTRDSMLTVMDCFLDGMPLEVLQNVFQSARARERERELLYPDACGGCGRGWISHSGSNGRAHGMKETCALHNARLSCEALVDFWSALGEETRSSLLRMKEEDFIERLIHRFDSKRFCRDCRRNVLREFKEMKELKRIRKEPKCTRWFCAPDTVFRYEVSNTFVHVDWRDCFPGEVKTLYQHFEWAMGSTEGKSDIFGFEDLGLSESVMVDSLDLGNITDCFVTVRGWRRDGRCTELCAKAHALKGQFCVHRRLFVGDGYVSISKGESIQHFFEHAEETEEEEDEDSFDKDGNEIDGEGSRPQKHAKSPELARDFLLDAATVIFKEQVEKAFREGTARQNAHSIFVCLALSLLEERVRIACKEITTLEKQNKLLEEEEAEKREEEERRERKKLKEKEKKLRRKEKVRSKDCDKDRESVTGNLFMSDDLSFAASEEDKSCSSNLETNYRNDDSLSVRSSSTDMTEVRPSADGFESDDGGKEAISRTFPEIDNVATFMHRDGNGAFTVEQSKFTKRRLQNKFERTDVASRYSRRISEPFERSRRAHLRAGPAPYASPSHPEQNVHKNQVHMKSEGSKHDGACTSKRFESWNQPANYLQSKSDFQHCACRSMQSYFRLKAGPRSSGRMATKVSERNVSVHNGANLLLSTPNGHLDFKNDHTKSGQKAACLGTAEIEQKDCQKIASEVPRLHSGIIPCLSVGVFDTVSTCKEPVVQAANTADKSFSHATETKCNHNPSFLEDPFTGIAGSGGKHLSHSLQNARSSSTPTVSMDCTNGCSRKESHSTSVVHVAVTDTEGFSASAELMSPQYIGDQKISRESVSVSGLLSDTLSSITENGCTAEIPESTSCTTAIFANKVLTDRSLQSDLLCNANFSPQEDSSVATCNLRVPKNECSVTAESSGGALEGDMQAAHTTKRVSQLQASFNQKSNTANLSSVGEIPKTVPYSSPPNTGRDINNAGHIPAIQVVTVQASKSSHSVVGLSAPQGEMHRLLQTSTVVSPSMPLVPPHKNYACYPMQGPWTSHRRNDGLPVLQGSGYFVPRPTGFEFQRYAIAPLIYPVAVSSQLSIYPPNARNISRSSSGSNAVPLKDPLSSSKSREQCLEMARTSSCPIDPSQNGILLASEQCPNEFLPSESQVVPALKTADSVECFFSSESSGFSLFHFGGPTSLTKLGTESLVSTNVADETALRNLSDMSNCKFSADYASEMTKPKAAGEYSLFAAAPRKGFGFF</sequence>
<gene>
    <name evidence="1" type="ORF">O6H91_08G034700</name>
</gene>
<keyword evidence="2" id="KW-1185">Reference proteome</keyword>
<comment type="caution">
    <text evidence="1">The sequence shown here is derived from an EMBL/GenBank/DDBJ whole genome shotgun (WGS) entry which is preliminary data.</text>
</comment>
<evidence type="ECO:0000313" key="2">
    <source>
        <dbReference type="Proteomes" id="UP001162992"/>
    </source>
</evidence>
<name>A0ACC2CWD2_DIPCM</name>
<protein>
    <submittedName>
        <fullName evidence="1">Uncharacterized protein</fullName>
    </submittedName>
</protein>
<proteinExistence type="predicted"/>
<accession>A0ACC2CWD2</accession>
<organism evidence="1 2">
    <name type="scientific">Diphasiastrum complanatum</name>
    <name type="common">Issler's clubmoss</name>
    <name type="synonym">Lycopodium complanatum</name>
    <dbReference type="NCBI Taxonomy" id="34168"/>
    <lineage>
        <taxon>Eukaryota</taxon>
        <taxon>Viridiplantae</taxon>
        <taxon>Streptophyta</taxon>
        <taxon>Embryophyta</taxon>
        <taxon>Tracheophyta</taxon>
        <taxon>Lycopodiopsida</taxon>
        <taxon>Lycopodiales</taxon>
        <taxon>Lycopodiaceae</taxon>
        <taxon>Lycopodioideae</taxon>
        <taxon>Diphasiastrum</taxon>
    </lineage>
</organism>
<evidence type="ECO:0000313" key="1">
    <source>
        <dbReference type="EMBL" id="KAJ7546306.1"/>
    </source>
</evidence>